<accession>A0ABP4AQG9</accession>
<dbReference type="Proteomes" id="UP001501578">
    <property type="component" value="Unassembled WGS sequence"/>
</dbReference>
<evidence type="ECO:0000256" key="1">
    <source>
        <dbReference type="SAM" id="MobiDB-lite"/>
    </source>
</evidence>
<sequence length="99" mass="10495">MNQTRKMWASAGVVGVILVGGFSVAAAASSGGLSEIPEQTRAQVEKAAPEEPSAPDSVVSTELNPDPQRVIEYWTDERVEGAQPMPMPEVKPGEFVLAD</sequence>
<dbReference type="RefSeq" id="WP_343952511.1">
    <property type="nucleotide sequence ID" value="NZ_BAAAHQ010000025.1"/>
</dbReference>
<protein>
    <submittedName>
        <fullName evidence="2">Uncharacterized protein</fullName>
    </submittedName>
</protein>
<reference evidence="3" key="1">
    <citation type="journal article" date="2019" name="Int. J. Syst. Evol. Microbiol.">
        <title>The Global Catalogue of Microorganisms (GCM) 10K type strain sequencing project: providing services to taxonomists for standard genome sequencing and annotation.</title>
        <authorList>
            <consortium name="The Broad Institute Genomics Platform"/>
            <consortium name="The Broad Institute Genome Sequencing Center for Infectious Disease"/>
            <person name="Wu L."/>
            <person name="Ma J."/>
        </authorList>
    </citation>
    <scope>NUCLEOTIDE SEQUENCE [LARGE SCALE GENOMIC DNA]</scope>
    <source>
        <strain evidence="3">JCM 11136</strain>
    </source>
</reference>
<organism evidence="2 3">
    <name type="scientific">Nonomuraea longicatena</name>
    <dbReference type="NCBI Taxonomy" id="83682"/>
    <lineage>
        <taxon>Bacteria</taxon>
        <taxon>Bacillati</taxon>
        <taxon>Actinomycetota</taxon>
        <taxon>Actinomycetes</taxon>
        <taxon>Streptosporangiales</taxon>
        <taxon>Streptosporangiaceae</taxon>
        <taxon>Nonomuraea</taxon>
    </lineage>
</organism>
<proteinExistence type="predicted"/>
<evidence type="ECO:0000313" key="3">
    <source>
        <dbReference type="Proteomes" id="UP001501578"/>
    </source>
</evidence>
<name>A0ABP4AQG9_9ACTN</name>
<comment type="caution">
    <text evidence="2">The sequence shown here is derived from an EMBL/GenBank/DDBJ whole genome shotgun (WGS) entry which is preliminary data.</text>
</comment>
<evidence type="ECO:0000313" key="2">
    <source>
        <dbReference type="EMBL" id="GAA0939760.1"/>
    </source>
</evidence>
<keyword evidence="3" id="KW-1185">Reference proteome</keyword>
<gene>
    <name evidence="2" type="ORF">GCM10009560_50700</name>
</gene>
<dbReference type="EMBL" id="BAAAHQ010000025">
    <property type="protein sequence ID" value="GAA0939760.1"/>
    <property type="molecule type" value="Genomic_DNA"/>
</dbReference>
<feature type="region of interest" description="Disordered" evidence="1">
    <location>
        <begin position="30"/>
        <end position="63"/>
    </location>
</feature>